<evidence type="ECO:0000313" key="3">
    <source>
        <dbReference type="Proteomes" id="UP000740413"/>
    </source>
</evidence>
<protein>
    <submittedName>
        <fullName evidence="2">Mechanosensitive ion channel</fullName>
    </submittedName>
</protein>
<feature type="transmembrane region" description="Helical" evidence="1">
    <location>
        <begin position="110"/>
        <end position="135"/>
    </location>
</feature>
<dbReference type="InterPro" id="IPR045275">
    <property type="entry name" value="MscS_archaea/bacteria_type"/>
</dbReference>
<comment type="caution">
    <text evidence="2">The sequence shown here is derived from an EMBL/GenBank/DDBJ whole genome shotgun (WGS) entry which is preliminary data.</text>
</comment>
<reference evidence="3" key="2">
    <citation type="submission" date="2023-07" db="EMBL/GenBank/DDBJ databases">
        <title>Zobellia barbeyronii sp. nov., a new marine flavobacterium, isolated from green and red algae.</title>
        <authorList>
            <person name="Nedashkovskaya O.I."/>
            <person name="Otstavnykh N."/>
            <person name="Zhukova N."/>
            <person name="Guzev K."/>
            <person name="Chausova V."/>
            <person name="Tekutyeva L."/>
            <person name="Mikhailov V."/>
            <person name="Isaeva M."/>
        </authorList>
    </citation>
    <scope>NUCLEOTIDE SEQUENCE [LARGE SCALE GENOMIC DNA]</scope>
    <source>
        <strain evidence="3">KMM 6746</strain>
    </source>
</reference>
<reference evidence="2 3" key="1">
    <citation type="submission" date="2020-06" db="EMBL/GenBank/DDBJ databases">
        <authorList>
            <person name="Isaeva M.P."/>
            <person name="Chernysheva N.Y."/>
        </authorList>
    </citation>
    <scope>NUCLEOTIDE SEQUENCE [LARGE SCALE GENOMIC DNA]</scope>
    <source>
        <strain evidence="2 3">KMM 6746</strain>
    </source>
</reference>
<feature type="transmembrane region" description="Helical" evidence="1">
    <location>
        <begin position="197"/>
        <end position="221"/>
    </location>
</feature>
<feature type="transmembrane region" description="Helical" evidence="1">
    <location>
        <begin position="319"/>
        <end position="338"/>
    </location>
</feature>
<keyword evidence="1" id="KW-0472">Membrane</keyword>
<keyword evidence="3" id="KW-1185">Reference proteome</keyword>
<organism evidence="2 3">
    <name type="scientific">Zobellia barbeyronii</name>
    <dbReference type="NCBI Taxonomy" id="2748009"/>
    <lineage>
        <taxon>Bacteria</taxon>
        <taxon>Pseudomonadati</taxon>
        <taxon>Bacteroidota</taxon>
        <taxon>Flavobacteriia</taxon>
        <taxon>Flavobacteriales</taxon>
        <taxon>Flavobacteriaceae</taxon>
        <taxon>Zobellia</taxon>
    </lineage>
</organism>
<evidence type="ECO:0000256" key="1">
    <source>
        <dbReference type="SAM" id="Phobius"/>
    </source>
</evidence>
<name>A0ABS5WLE1_9FLAO</name>
<sequence length="391" mass="42388">MNYLENIMNSLSNSVGDFLPSTIGAILILLIGWFVAGFIKRLITKLIKRTKIDDKMGSGKVVISSLIGKLIYFFIMIFVFMLALEKLGMTSVLDPVKNLLNGFTNYIPNIVGAGLVGYIGYMLATIVSELVGLSGDTIQSLVPKLKLPENIDLVNILKKIVFIFIFIPLLITALNILNMDAISVPATHMLEQFFNAIPKILVAVIIIIIFVVGGKFVAGLLTDLLESLKLDGIVKKMNLGGVSSNTNLPKLIGNIAFFFIVLFGITTALEKLEFAKLTEVLDTLVGVSGNILFGLVILIIGNWIASIAHKAMAKDENNLFVASIVRMCILAIFLAMGLKTMGIGDDIINMAFGITLGTIAVTIALSFGLGGREAAGKQMERILNKFNNNKQ</sequence>
<keyword evidence="1" id="KW-1133">Transmembrane helix</keyword>
<dbReference type="PANTHER" id="PTHR30221">
    <property type="entry name" value="SMALL-CONDUCTANCE MECHANOSENSITIVE CHANNEL"/>
    <property type="match status" value="1"/>
</dbReference>
<dbReference type="SUPFAM" id="SSF82861">
    <property type="entry name" value="Mechanosensitive channel protein MscS (YggB), transmembrane region"/>
    <property type="match status" value="1"/>
</dbReference>
<accession>A0ABS5WLE1</accession>
<dbReference type="Gene3D" id="1.10.287.1260">
    <property type="match status" value="1"/>
</dbReference>
<dbReference type="InterPro" id="IPR011014">
    <property type="entry name" value="MscS_channel_TM-2"/>
</dbReference>
<dbReference type="RefSeq" id="WP_214613547.1">
    <property type="nucleotide sequence ID" value="NZ_JACATN010000010.1"/>
</dbReference>
<dbReference type="Proteomes" id="UP000740413">
    <property type="component" value="Unassembled WGS sequence"/>
</dbReference>
<proteinExistence type="predicted"/>
<feature type="transmembrane region" description="Helical" evidence="1">
    <location>
        <begin position="289"/>
        <end position="307"/>
    </location>
</feature>
<dbReference type="InterPro" id="IPR008910">
    <property type="entry name" value="MSC_TM_helix"/>
</dbReference>
<feature type="transmembrane region" description="Helical" evidence="1">
    <location>
        <begin position="61"/>
        <end position="84"/>
    </location>
</feature>
<dbReference type="NCBIfam" id="NF033912">
    <property type="entry name" value="msc"/>
    <property type="match status" value="1"/>
</dbReference>
<feature type="transmembrane region" description="Helical" evidence="1">
    <location>
        <begin position="156"/>
        <end position="177"/>
    </location>
</feature>
<gene>
    <name evidence="2" type="ORF">HW347_20255</name>
</gene>
<feature type="transmembrane region" description="Helical" evidence="1">
    <location>
        <begin position="251"/>
        <end position="269"/>
    </location>
</feature>
<feature type="transmembrane region" description="Helical" evidence="1">
    <location>
        <begin position="18"/>
        <end position="40"/>
    </location>
</feature>
<dbReference type="Pfam" id="PF05552">
    <property type="entry name" value="MS_channel_1st_1"/>
    <property type="match status" value="3"/>
</dbReference>
<dbReference type="EMBL" id="JACATN010000010">
    <property type="protein sequence ID" value="MBT2163615.1"/>
    <property type="molecule type" value="Genomic_DNA"/>
</dbReference>
<feature type="transmembrane region" description="Helical" evidence="1">
    <location>
        <begin position="350"/>
        <end position="371"/>
    </location>
</feature>
<evidence type="ECO:0000313" key="2">
    <source>
        <dbReference type="EMBL" id="MBT2163615.1"/>
    </source>
</evidence>
<keyword evidence="1" id="KW-0812">Transmembrane</keyword>
<dbReference type="PANTHER" id="PTHR30221:SF1">
    <property type="entry name" value="SMALL-CONDUCTANCE MECHANOSENSITIVE CHANNEL"/>
    <property type="match status" value="1"/>
</dbReference>